<dbReference type="STRING" id="1797693.A3F99_02415"/>
<keyword evidence="11" id="KW-0413">Isomerase</keyword>
<reference evidence="18 19" key="1">
    <citation type="journal article" date="2016" name="Nat. Commun.">
        <title>Thousands of microbial genomes shed light on interconnected biogeochemical processes in an aquifer system.</title>
        <authorList>
            <person name="Anantharaman K."/>
            <person name="Brown C.T."/>
            <person name="Hug L.A."/>
            <person name="Sharon I."/>
            <person name="Castelle C.J."/>
            <person name="Probst A.J."/>
            <person name="Thomas B.C."/>
            <person name="Singh A."/>
            <person name="Wilkins M.J."/>
            <person name="Karaoz U."/>
            <person name="Brodie E.L."/>
            <person name="Williams K.H."/>
            <person name="Hubbard S.S."/>
            <person name="Banfield J.F."/>
        </authorList>
    </citation>
    <scope>NUCLEOTIDE SEQUENCE [LARGE SCALE GENOMIC DNA]</scope>
</reference>
<evidence type="ECO:0000259" key="16">
    <source>
        <dbReference type="PROSITE" id="PS51192"/>
    </source>
</evidence>
<dbReference type="Pfam" id="PF19833">
    <property type="entry name" value="RecG_dom3_C"/>
    <property type="match status" value="1"/>
</dbReference>
<keyword evidence="5 15" id="KW-0378">Hydrolase</keyword>
<evidence type="ECO:0000256" key="13">
    <source>
        <dbReference type="ARBA" id="ARBA00034808"/>
    </source>
</evidence>
<dbReference type="EC" id="5.6.2.4" evidence="13 15"/>
<dbReference type="Pfam" id="PF00271">
    <property type="entry name" value="Helicase_C"/>
    <property type="match status" value="1"/>
</dbReference>
<evidence type="ECO:0000256" key="14">
    <source>
        <dbReference type="ARBA" id="ARBA00048988"/>
    </source>
</evidence>
<dbReference type="Pfam" id="PF17191">
    <property type="entry name" value="RecG_wedge"/>
    <property type="match status" value="1"/>
</dbReference>
<dbReference type="InterPro" id="IPR027417">
    <property type="entry name" value="P-loop_NTPase"/>
</dbReference>
<dbReference type="GO" id="GO:0043138">
    <property type="term" value="F:3'-5' DNA helicase activity"/>
    <property type="evidence" value="ECO:0007669"/>
    <property type="project" value="UniProtKB-EC"/>
</dbReference>
<dbReference type="PROSITE" id="PS51192">
    <property type="entry name" value="HELICASE_ATP_BIND_1"/>
    <property type="match status" value="1"/>
</dbReference>
<keyword evidence="10 15" id="KW-0234">DNA repair</keyword>
<dbReference type="InterPro" id="IPR045562">
    <property type="entry name" value="RecG_dom3_C"/>
</dbReference>
<dbReference type="NCBIfam" id="NF008165">
    <property type="entry name" value="PRK10917.1-3"/>
    <property type="match status" value="1"/>
</dbReference>
<keyword evidence="7 15" id="KW-0067">ATP-binding</keyword>
<dbReference type="CDD" id="cd17992">
    <property type="entry name" value="DEXHc_RecG"/>
    <property type="match status" value="1"/>
</dbReference>
<evidence type="ECO:0000256" key="10">
    <source>
        <dbReference type="ARBA" id="ARBA00023204"/>
    </source>
</evidence>
<evidence type="ECO:0000256" key="15">
    <source>
        <dbReference type="RuleBase" id="RU363016"/>
    </source>
</evidence>
<dbReference type="NCBIfam" id="NF008168">
    <property type="entry name" value="PRK10917.2-2"/>
    <property type="match status" value="1"/>
</dbReference>
<proteinExistence type="inferred from homology"/>
<dbReference type="PANTHER" id="PTHR47964:SF1">
    <property type="entry name" value="ATP-DEPENDENT DNA HELICASE HOMOLOG RECG, CHLOROPLASTIC"/>
    <property type="match status" value="1"/>
</dbReference>
<dbReference type="GO" id="GO:0005524">
    <property type="term" value="F:ATP binding"/>
    <property type="evidence" value="ECO:0007669"/>
    <property type="project" value="UniProtKB-KW"/>
</dbReference>
<sequence length="704" mass="79992">MPVNLSTSLTEIKGIGPGFLMKFKRLGILTVKNLLWHFPSRYEDWSEVANIEELIAGDSKTIHGIVQSIEVKRLWQRKMVIVEALIADDSGSIKAVWFNQPYIKNILKEGVAASFAGKVSERKRELYLSNPTYELINKNFEGGTHTGRLVPIYPETRGLTSKGIRMMTQKVLDSLDKVPEFMPESILIKNELPEINQALWEMHFPDTRESAERAGDRFAFEELFLLQLNNLYQKIALAKEKAPVVESETKEIETILKSLPFRLTPSQEKSILEILGDIKRPRPMNRLLQGDVGSGKTIVAGIAAIVTAKKNHQVAIMAPTEILARQHYKTLTKFFNDFRGGIGLLLSKESRIFYGDELETETKKNNFIKRVADGKIKIVIGTHALIQKNVNFKNLALVIVDEQHRFGVKQRAALMLNGETVPHFLSMSATPIPRTIMMTMFGDLDLSIISELPKGRKEIVTKVVDRINRDKAYAFIRGQVRRGRQVFVICPRIEPEENELVTWATLQTLQIKSVKEEYEKLKKKVFPDLKVAMLHGKMKSQEKEKTMSDFSRGEIDILVSTSVVEVGVDVPNATIMMIEGSERFGLAQLYQFRGRVGRGEHQSFCFLFTESEGRAVQERLKTLVNAKNGFELAEKDLRLRGPGEFLGNEQTGMPDIAMRALKDPDLIKTTREEAQDTIRQDPNLKNSPNLKARFKEFQREVHLE</sequence>
<comment type="caution">
    <text evidence="18">The sequence shown here is derived from an EMBL/GenBank/DDBJ whole genome shotgun (WGS) entry which is preliminary data.</text>
</comment>
<comment type="function">
    <text evidence="15">Plays a critical role in recombination and DNA repair. Helps process Holliday junction intermediates to mature products by catalyzing branch migration. Has replication fork regression activity, unwinds stalled or blocked replication forks to make a HJ that can be resolved. Has a DNA unwinding activity characteristic of a DNA helicase with 3'-5' polarity.</text>
</comment>
<name>A0A1G1ZB68_9BACT</name>
<comment type="similarity">
    <text evidence="1 15">Belongs to the helicase family. RecG subfamily.</text>
</comment>
<dbReference type="NCBIfam" id="TIGR00643">
    <property type="entry name" value="recG"/>
    <property type="match status" value="1"/>
</dbReference>
<dbReference type="SUPFAM" id="SSF50249">
    <property type="entry name" value="Nucleic acid-binding proteins"/>
    <property type="match status" value="1"/>
</dbReference>
<dbReference type="InterPro" id="IPR014001">
    <property type="entry name" value="Helicase_ATP-bd"/>
</dbReference>
<accession>A0A1G1ZB68</accession>
<evidence type="ECO:0000256" key="5">
    <source>
        <dbReference type="ARBA" id="ARBA00022801"/>
    </source>
</evidence>
<dbReference type="SMART" id="SM00490">
    <property type="entry name" value="HELICc"/>
    <property type="match status" value="1"/>
</dbReference>
<evidence type="ECO:0000313" key="18">
    <source>
        <dbReference type="EMBL" id="OGY61875.1"/>
    </source>
</evidence>
<dbReference type="Proteomes" id="UP000176571">
    <property type="component" value="Unassembled WGS sequence"/>
</dbReference>
<evidence type="ECO:0000256" key="3">
    <source>
        <dbReference type="ARBA" id="ARBA00022741"/>
    </source>
</evidence>
<dbReference type="PROSITE" id="PS51194">
    <property type="entry name" value="HELICASE_CTER"/>
    <property type="match status" value="1"/>
</dbReference>
<dbReference type="InterPro" id="IPR004609">
    <property type="entry name" value="ATP-dep_DNA_helicase_RecG"/>
</dbReference>
<evidence type="ECO:0000313" key="19">
    <source>
        <dbReference type="Proteomes" id="UP000176571"/>
    </source>
</evidence>
<organism evidence="18 19">
    <name type="scientific">Candidatus Colwellbacteria bacterium RIFCSPLOWO2_12_FULL_43_11</name>
    <dbReference type="NCBI Taxonomy" id="1797693"/>
    <lineage>
        <taxon>Bacteria</taxon>
        <taxon>Candidatus Colwelliibacteriota</taxon>
    </lineage>
</organism>
<keyword evidence="6 15" id="KW-0347">Helicase</keyword>
<dbReference type="EMBL" id="MHJB01000003">
    <property type="protein sequence ID" value="OGY61875.1"/>
    <property type="molecule type" value="Genomic_DNA"/>
</dbReference>
<dbReference type="InterPro" id="IPR047112">
    <property type="entry name" value="RecG/Mfd"/>
</dbReference>
<evidence type="ECO:0000256" key="7">
    <source>
        <dbReference type="ARBA" id="ARBA00022840"/>
    </source>
</evidence>
<dbReference type="SUPFAM" id="SSF52540">
    <property type="entry name" value="P-loop containing nucleoside triphosphate hydrolases"/>
    <property type="match status" value="2"/>
</dbReference>
<keyword evidence="8" id="KW-0238">DNA-binding</keyword>
<dbReference type="SMART" id="SM00487">
    <property type="entry name" value="DEXDc"/>
    <property type="match status" value="1"/>
</dbReference>
<dbReference type="Pfam" id="PF00270">
    <property type="entry name" value="DEAD"/>
    <property type="match status" value="1"/>
</dbReference>
<dbReference type="InterPro" id="IPR011545">
    <property type="entry name" value="DEAD/DEAH_box_helicase_dom"/>
</dbReference>
<dbReference type="InterPro" id="IPR001650">
    <property type="entry name" value="Helicase_C-like"/>
</dbReference>
<evidence type="ECO:0000256" key="12">
    <source>
        <dbReference type="ARBA" id="ARBA00034617"/>
    </source>
</evidence>
<comment type="catalytic activity">
    <reaction evidence="12 15">
        <text>Couples ATP hydrolysis with the unwinding of duplex DNA by translocating in the 3'-5' direction.</text>
        <dbReference type="EC" id="5.6.2.4"/>
    </reaction>
</comment>
<dbReference type="GO" id="GO:0003677">
    <property type="term" value="F:DNA binding"/>
    <property type="evidence" value="ECO:0007669"/>
    <property type="project" value="UniProtKB-KW"/>
</dbReference>
<dbReference type="PANTHER" id="PTHR47964">
    <property type="entry name" value="ATP-DEPENDENT DNA HELICASE HOMOLOG RECG, CHLOROPLASTIC"/>
    <property type="match status" value="1"/>
</dbReference>
<evidence type="ECO:0000256" key="11">
    <source>
        <dbReference type="ARBA" id="ARBA00023235"/>
    </source>
</evidence>
<evidence type="ECO:0000259" key="17">
    <source>
        <dbReference type="PROSITE" id="PS51194"/>
    </source>
</evidence>
<evidence type="ECO:0000256" key="4">
    <source>
        <dbReference type="ARBA" id="ARBA00022763"/>
    </source>
</evidence>
<dbReference type="GO" id="GO:0006281">
    <property type="term" value="P:DNA repair"/>
    <property type="evidence" value="ECO:0007669"/>
    <property type="project" value="UniProtKB-UniRule"/>
</dbReference>
<dbReference type="InterPro" id="IPR033454">
    <property type="entry name" value="RecG_wedge"/>
</dbReference>
<dbReference type="AlphaFoldDB" id="A0A1G1ZB68"/>
<protein>
    <recommendedName>
        <fullName evidence="2 15">ATP-dependent DNA helicase RecG</fullName>
        <ecNumber evidence="13 15">5.6.2.4</ecNumber>
    </recommendedName>
</protein>
<feature type="domain" description="Helicase ATP-binding" evidence="16">
    <location>
        <begin position="277"/>
        <end position="449"/>
    </location>
</feature>
<evidence type="ECO:0000256" key="2">
    <source>
        <dbReference type="ARBA" id="ARBA00017846"/>
    </source>
</evidence>
<evidence type="ECO:0000256" key="8">
    <source>
        <dbReference type="ARBA" id="ARBA00023125"/>
    </source>
</evidence>
<gene>
    <name evidence="18" type="ORF">A3F99_02415</name>
</gene>
<feature type="domain" description="Helicase C-terminal" evidence="17">
    <location>
        <begin position="468"/>
        <end position="638"/>
    </location>
</feature>
<dbReference type="CDD" id="cd04488">
    <property type="entry name" value="RecG_wedge_OBF"/>
    <property type="match status" value="1"/>
</dbReference>
<keyword evidence="4 15" id="KW-0227">DNA damage</keyword>
<dbReference type="Gene3D" id="3.40.50.300">
    <property type="entry name" value="P-loop containing nucleotide triphosphate hydrolases"/>
    <property type="match status" value="2"/>
</dbReference>
<dbReference type="Gene3D" id="2.40.50.140">
    <property type="entry name" value="Nucleic acid-binding proteins"/>
    <property type="match status" value="1"/>
</dbReference>
<keyword evidence="9 15" id="KW-0233">DNA recombination</keyword>
<dbReference type="InterPro" id="IPR012340">
    <property type="entry name" value="NA-bd_OB-fold"/>
</dbReference>
<comment type="catalytic activity">
    <reaction evidence="14 15">
        <text>ATP + H2O = ADP + phosphate + H(+)</text>
        <dbReference type="Rhea" id="RHEA:13065"/>
        <dbReference type="ChEBI" id="CHEBI:15377"/>
        <dbReference type="ChEBI" id="CHEBI:15378"/>
        <dbReference type="ChEBI" id="CHEBI:30616"/>
        <dbReference type="ChEBI" id="CHEBI:43474"/>
        <dbReference type="ChEBI" id="CHEBI:456216"/>
        <dbReference type="EC" id="5.6.2.4"/>
    </reaction>
</comment>
<evidence type="ECO:0000256" key="9">
    <source>
        <dbReference type="ARBA" id="ARBA00023172"/>
    </source>
</evidence>
<evidence type="ECO:0000256" key="1">
    <source>
        <dbReference type="ARBA" id="ARBA00007504"/>
    </source>
</evidence>
<dbReference type="GO" id="GO:0016887">
    <property type="term" value="F:ATP hydrolysis activity"/>
    <property type="evidence" value="ECO:0007669"/>
    <property type="project" value="RHEA"/>
</dbReference>
<evidence type="ECO:0000256" key="6">
    <source>
        <dbReference type="ARBA" id="ARBA00022806"/>
    </source>
</evidence>
<dbReference type="GO" id="GO:0006310">
    <property type="term" value="P:DNA recombination"/>
    <property type="evidence" value="ECO:0007669"/>
    <property type="project" value="UniProtKB-UniRule"/>
</dbReference>
<keyword evidence="3 15" id="KW-0547">Nucleotide-binding</keyword>